<evidence type="ECO:0000259" key="2">
    <source>
        <dbReference type="PROSITE" id="PS50181"/>
    </source>
</evidence>
<feature type="region of interest" description="Disordered" evidence="1">
    <location>
        <begin position="1"/>
        <end position="48"/>
    </location>
</feature>
<name>A0ABD3I9R6_9MARC</name>
<dbReference type="EMBL" id="JBJQOH010000001">
    <property type="protein sequence ID" value="KAL3699457.1"/>
    <property type="molecule type" value="Genomic_DNA"/>
</dbReference>
<sequence length="602" mass="67428">MESFSNQSNSSQPFPLPPASLTQQPLTSLPFLTSGPISHSQQSSASTESQVSTISSLFHTFATPVPPQTSTFSSALSPSQTNHLSYHFSQLSRYQPSHKAAVTKTTIPAKDTNNGKGYGPAANTRLQSRKLLEQQKLKREEERWQPFEEESLMDQNSLPNDLLELCLVRLPWRCLVRLRLVCKRWRALLLSPSFLQLRALSGYHEPWLFIFKPESRDSEAAILAYDPVYKKSQFIQAPILAGRNHYSLVVGGGLIYLVGGCCSSSSALVYNPVTNSWKEMPPMHHARDMPAVGVIEEKGEKGVKRTKLIVAGGKGASRRSLCSAEIYDPQTNRWNYIMSLPSSFREVRFGTVHNGKLLVYSRRLNLINEVASYDVEKGVWSRLPMTHNSTAPPRYHHFHLVSCGGKLFKVEDGPHMKEETSISVWKLEESKMEWVEVAPIPPLEKGTWLWYIGCVAGKDNQCMIYLYEVNYPNLMSIRCCVCDLKTGRAQWQWVTDMPYMVHPNDLTAIVQLSPLNSTKVPIVDGSGIDDRYVIQRASLVQAGLLVSFERRNGKWGTHGMVLGCRGIGCVSLLVRKSHCVNFLLFSGKNTAVYKSSGQDGTL</sequence>
<feature type="domain" description="F-box" evidence="2">
    <location>
        <begin position="152"/>
        <end position="197"/>
    </location>
</feature>
<dbReference type="SMART" id="SM00256">
    <property type="entry name" value="FBOX"/>
    <property type="match status" value="1"/>
</dbReference>
<keyword evidence="4" id="KW-1185">Reference proteome</keyword>
<dbReference type="PANTHER" id="PTHR47712:SF1">
    <property type="entry name" value="OS09G0555300 PROTEIN"/>
    <property type="match status" value="1"/>
</dbReference>
<dbReference type="PROSITE" id="PS50181">
    <property type="entry name" value="FBOX"/>
    <property type="match status" value="1"/>
</dbReference>
<dbReference type="AlphaFoldDB" id="A0ABD3I9R6"/>
<dbReference type="InterPro" id="IPR036047">
    <property type="entry name" value="F-box-like_dom_sf"/>
</dbReference>
<dbReference type="Proteomes" id="UP001633002">
    <property type="component" value="Unassembled WGS sequence"/>
</dbReference>
<gene>
    <name evidence="3" type="ORF">R1sor_017479</name>
</gene>
<dbReference type="Gene3D" id="1.20.1280.50">
    <property type="match status" value="1"/>
</dbReference>
<evidence type="ECO:0000313" key="4">
    <source>
        <dbReference type="Proteomes" id="UP001633002"/>
    </source>
</evidence>
<dbReference type="Gene3D" id="2.120.10.80">
    <property type="entry name" value="Kelch-type beta propeller"/>
    <property type="match status" value="2"/>
</dbReference>
<dbReference type="InterPro" id="IPR006652">
    <property type="entry name" value="Kelch_1"/>
</dbReference>
<evidence type="ECO:0000313" key="3">
    <source>
        <dbReference type="EMBL" id="KAL3699457.1"/>
    </source>
</evidence>
<proteinExistence type="predicted"/>
<dbReference type="PANTHER" id="PTHR47712">
    <property type="entry name" value="OS09G0555300 PROTEIN"/>
    <property type="match status" value="1"/>
</dbReference>
<dbReference type="SUPFAM" id="SSF117281">
    <property type="entry name" value="Kelch motif"/>
    <property type="match status" value="1"/>
</dbReference>
<dbReference type="InterPro" id="IPR015915">
    <property type="entry name" value="Kelch-typ_b-propeller"/>
</dbReference>
<feature type="compositionally biased region" description="Polar residues" evidence="1">
    <location>
        <begin position="20"/>
        <end position="31"/>
    </location>
</feature>
<reference evidence="3 4" key="1">
    <citation type="submission" date="2024-09" db="EMBL/GenBank/DDBJ databases">
        <title>Chromosome-scale assembly of Riccia sorocarpa.</title>
        <authorList>
            <person name="Paukszto L."/>
        </authorList>
    </citation>
    <scope>NUCLEOTIDE SEQUENCE [LARGE SCALE GENOMIC DNA]</scope>
    <source>
        <strain evidence="3">LP-2024</strain>
        <tissue evidence="3">Aerial parts of the thallus</tissue>
    </source>
</reference>
<accession>A0ABD3I9R6</accession>
<dbReference type="SMART" id="SM00612">
    <property type="entry name" value="Kelch"/>
    <property type="match status" value="2"/>
</dbReference>
<feature type="compositionally biased region" description="Low complexity" evidence="1">
    <location>
        <begin position="33"/>
        <end position="48"/>
    </location>
</feature>
<protein>
    <recommendedName>
        <fullName evidence="2">F-box domain-containing protein</fullName>
    </recommendedName>
</protein>
<organism evidence="3 4">
    <name type="scientific">Riccia sorocarpa</name>
    <dbReference type="NCBI Taxonomy" id="122646"/>
    <lineage>
        <taxon>Eukaryota</taxon>
        <taxon>Viridiplantae</taxon>
        <taxon>Streptophyta</taxon>
        <taxon>Embryophyta</taxon>
        <taxon>Marchantiophyta</taxon>
        <taxon>Marchantiopsida</taxon>
        <taxon>Marchantiidae</taxon>
        <taxon>Marchantiales</taxon>
        <taxon>Ricciaceae</taxon>
        <taxon>Riccia</taxon>
    </lineage>
</organism>
<dbReference type="SUPFAM" id="SSF81383">
    <property type="entry name" value="F-box domain"/>
    <property type="match status" value="1"/>
</dbReference>
<dbReference type="Pfam" id="PF01344">
    <property type="entry name" value="Kelch_1"/>
    <property type="match status" value="2"/>
</dbReference>
<feature type="compositionally biased region" description="Low complexity" evidence="1">
    <location>
        <begin position="1"/>
        <end position="13"/>
    </location>
</feature>
<dbReference type="CDD" id="cd22157">
    <property type="entry name" value="F-box_AtFBW1-like"/>
    <property type="match status" value="1"/>
</dbReference>
<dbReference type="Pfam" id="PF00646">
    <property type="entry name" value="F-box"/>
    <property type="match status" value="1"/>
</dbReference>
<dbReference type="InterPro" id="IPR001810">
    <property type="entry name" value="F-box_dom"/>
</dbReference>
<comment type="caution">
    <text evidence="3">The sequence shown here is derived from an EMBL/GenBank/DDBJ whole genome shotgun (WGS) entry which is preliminary data.</text>
</comment>
<evidence type="ECO:0000256" key="1">
    <source>
        <dbReference type="SAM" id="MobiDB-lite"/>
    </source>
</evidence>